<keyword evidence="1" id="KW-1133">Transmembrane helix</keyword>
<comment type="caution">
    <text evidence="3">The sequence shown here is derived from an EMBL/GenBank/DDBJ whole genome shotgun (WGS) entry which is preliminary data.</text>
</comment>
<keyword evidence="1" id="KW-0812">Transmembrane</keyword>
<evidence type="ECO:0000313" key="4">
    <source>
        <dbReference type="Proteomes" id="UP000308037"/>
    </source>
</evidence>
<keyword evidence="1" id="KW-0472">Membrane</keyword>
<proteinExistence type="predicted"/>
<evidence type="ECO:0000313" key="3">
    <source>
        <dbReference type="EMBL" id="TKR26436.1"/>
    </source>
</evidence>
<reference evidence="3 4" key="1">
    <citation type="submission" date="2019-04" db="EMBL/GenBank/DDBJ databases">
        <title>Natronomonas sp. F20-122 a newhaloarchaeon isolated from a saline saltern of Isla Bacuta, Huelva, Spain.</title>
        <authorList>
            <person name="Duran-Viseras A."/>
            <person name="Sanchez-Porro C."/>
            <person name="Ventosa A."/>
        </authorList>
    </citation>
    <scope>NUCLEOTIDE SEQUENCE [LARGE SCALE GENOMIC DNA]</scope>
    <source>
        <strain evidence="3 4">F20-122</strain>
    </source>
</reference>
<dbReference type="Pfam" id="PF26452">
    <property type="entry name" value="DUF8131"/>
    <property type="match status" value="1"/>
</dbReference>
<gene>
    <name evidence="3" type="ORF">DM868_08100</name>
</gene>
<dbReference type="AlphaFoldDB" id="A0A4U5JDS1"/>
<evidence type="ECO:0000259" key="2">
    <source>
        <dbReference type="Pfam" id="PF26452"/>
    </source>
</evidence>
<evidence type="ECO:0000256" key="1">
    <source>
        <dbReference type="SAM" id="Phobius"/>
    </source>
</evidence>
<protein>
    <submittedName>
        <fullName evidence="3">Cytochrome-ba3 oxidase subunit</fullName>
    </submittedName>
</protein>
<dbReference type="RefSeq" id="WP_137276352.1">
    <property type="nucleotide sequence ID" value="NZ_QKNX01000002.1"/>
</dbReference>
<dbReference type="Proteomes" id="UP000308037">
    <property type="component" value="Unassembled WGS sequence"/>
</dbReference>
<feature type="transmembrane region" description="Helical" evidence="1">
    <location>
        <begin position="38"/>
        <end position="57"/>
    </location>
</feature>
<dbReference type="EMBL" id="QKNX01000002">
    <property type="protein sequence ID" value="TKR26436.1"/>
    <property type="molecule type" value="Genomic_DNA"/>
</dbReference>
<dbReference type="OrthoDB" id="170780at2157"/>
<accession>A0A4U5JDS1</accession>
<name>A0A4U5JDS1_9EURY</name>
<keyword evidence="4" id="KW-1185">Reference proteome</keyword>
<feature type="domain" description="DUF8131" evidence="2">
    <location>
        <begin position="5"/>
        <end position="64"/>
    </location>
</feature>
<sequence>MDSASISPRVAVAVGVLALAPVAWYGLASSGTAGLVSAINVALILIGLFVATGPANGSDHHGHASA</sequence>
<dbReference type="InterPro" id="IPR058444">
    <property type="entry name" value="DUF8131"/>
</dbReference>
<organism evidence="3 4">
    <name type="scientific">Natronomonas salsuginis</name>
    <dbReference type="NCBI Taxonomy" id="2217661"/>
    <lineage>
        <taxon>Archaea</taxon>
        <taxon>Methanobacteriati</taxon>
        <taxon>Methanobacteriota</taxon>
        <taxon>Stenosarchaea group</taxon>
        <taxon>Halobacteria</taxon>
        <taxon>Halobacteriales</taxon>
        <taxon>Natronomonadaceae</taxon>
        <taxon>Natronomonas</taxon>
    </lineage>
</organism>